<protein>
    <submittedName>
        <fullName evidence="3">RANBP2-like and GRIP domain-containing protein 8</fullName>
    </submittedName>
</protein>
<reference evidence="3" key="2">
    <citation type="journal article" date="2023" name="Science">
        <title>Genomic signatures of disease resistance in endangered staghorn corals.</title>
        <authorList>
            <person name="Vollmer S.V."/>
            <person name="Selwyn J.D."/>
            <person name="Despard B.A."/>
            <person name="Roesel C.L."/>
        </authorList>
    </citation>
    <scope>NUCLEOTIDE SEQUENCE</scope>
    <source>
        <strain evidence="3">K2</strain>
    </source>
</reference>
<comment type="caution">
    <text evidence="3">The sequence shown here is derived from an EMBL/GenBank/DDBJ whole genome shotgun (WGS) entry which is preliminary data.</text>
</comment>
<dbReference type="EMBL" id="JARQWQ010000018">
    <property type="protein sequence ID" value="KAK2565975.1"/>
    <property type="molecule type" value="Genomic_DNA"/>
</dbReference>
<dbReference type="AlphaFoldDB" id="A0AAD9R674"/>
<name>A0AAD9R674_ACRCE</name>
<proteinExistence type="predicted"/>
<reference evidence="3" key="1">
    <citation type="journal article" date="2023" name="G3 (Bethesda)">
        <title>Whole genome assembly and annotation of the endangered Caribbean coral Acropora cervicornis.</title>
        <authorList>
            <person name="Selwyn J.D."/>
            <person name="Vollmer S.V."/>
        </authorList>
    </citation>
    <scope>NUCLEOTIDE SEQUENCE</scope>
    <source>
        <strain evidence="3">K2</strain>
    </source>
</reference>
<sequence length="69" mass="8285">MVIKQSQEQAKVLRDEIRRLERNQEREKESATLEYLKKKPHIARFMKCCSNEREHRDLVLEPSTMAKLS</sequence>
<keyword evidence="1" id="KW-0175">Coiled coil</keyword>
<gene>
    <name evidence="3" type="ORF">P5673_001464</name>
    <name evidence="2" type="ORF">P5673_010292</name>
</gene>
<dbReference type="EMBL" id="JARQWQ010000002">
    <property type="protein sequence ID" value="KAK2573774.1"/>
    <property type="molecule type" value="Genomic_DNA"/>
</dbReference>
<keyword evidence="4" id="KW-1185">Reference proteome</keyword>
<dbReference type="Proteomes" id="UP001249851">
    <property type="component" value="Unassembled WGS sequence"/>
</dbReference>
<evidence type="ECO:0000313" key="4">
    <source>
        <dbReference type="Proteomes" id="UP001249851"/>
    </source>
</evidence>
<feature type="coiled-coil region" evidence="1">
    <location>
        <begin position="3"/>
        <end position="34"/>
    </location>
</feature>
<evidence type="ECO:0000313" key="3">
    <source>
        <dbReference type="EMBL" id="KAK2573774.1"/>
    </source>
</evidence>
<accession>A0AAD9R674</accession>
<evidence type="ECO:0000313" key="2">
    <source>
        <dbReference type="EMBL" id="KAK2565975.1"/>
    </source>
</evidence>
<organism evidence="3 4">
    <name type="scientific">Acropora cervicornis</name>
    <name type="common">Staghorn coral</name>
    <dbReference type="NCBI Taxonomy" id="6130"/>
    <lineage>
        <taxon>Eukaryota</taxon>
        <taxon>Metazoa</taxon>
        <taxon>Cnidaria</taxon>
        <taxon>Anthozoa</taxon>
        <taxon>Hexacorallia</taxon>
        <taxon>Scleractinia</taxon>
        <taxon>Astrocoeniina</taxon>
        <taxon>Acroporidae</taxon>
        <taxon>Acropora</taxon>
    </lineage>
</organism>
<evidence type="ECO:0000256" key="1">
    <source>
        <dbReference type="SAM" id="Coils"/>
    </source>
</evidence>